<reference evidence="12 13" key="1">
    <citation type="submission" date="2016-12" db="EMBL/GenBank/DDBJ databases">
        <authorList>
            <person name="Song W.-J."/>
            <person name="Kurnit D.M."/>
        </authorList>
    </citation>
    <scope>NUCLEOTIDE SEQUENCE [LARGE SCALE GENOMIC DNA]</scope>
    <source>
        <strain evidence="12 13">DSM 18488</strain>
    </source>
</reference>
<feature type="transmembrane region" description="Helical" evidence="9">
    <location>
        <begin position="38"/>
        <end position="58"/>
    </location>
</feature>
<dbReference type="Pfam" id="PF01059">
    <property type="entry name" value="Oxidored_q5_N"/>
    <property type="match status" value="1"/>
</dbReference>
<evidence type="ECO:0000256" key="1">
    <source>
        <dbReference type="ARBA" id="ARBA00004127"/>
    </source>
</evidence>
<dbReference type="GO" id="GO:0016020">
    <property type="term" value="C:membrane"/>
    <property type="evidence" value="ECO:0007669"/>
    <property type="project" value="UniProtKB-SubCell"/>
</dbReference>
<dbReference type="Pfam" id="PF00361">
    <property type="entry name" value="Proton_antipo_M"/>
    <property type="match status" value="1"/>
</dbReference>
<keyword evidence="3 8" id="KW-0812">Transmembrane</keyword>
<dbReference type="GO" id="GO:0042773">
    <property type="term" value="P:ATP synthesis coupled electron transport"/>
    <property type="evidence" value="ECO:0007669"/>
    <property type="project" value="InterPro"/>
</dbReference>
<feature type="transmembrane region" description="Helical" evidence="9">
    <location>
        <begin position="12"/>
        <end position="31"/>
    </location>
</feature>
<proteinExistence type="inferred from homology"/>
<evidence type="ECO:0000256" key="3">
    <source>
        <dbReference type="ARBA" id="ARBA00022692"/>
    </source>
</evidence>
<keyword evidence="4" id="KW-1278">Translocase</keyword>
<dbReference type="NCBIfam" id="NF004499">
    <property type="entry name" value="PRK05846.1-3"/>
    <property type="match status" value="1"/>
</dbReference>
<evidence type="ECO:0000256" key="9">
    <source>
        <dbReference type="SAM" id="Phobius"/>
    </source>
</evidence>
<accession>A0A1M7YHQ7</accession>
<keyword evidence="7 9" id="KW-0472">Membrane</keyword>
<gene>
    <name evidence="12" type="ORF">SAMN02745220_04389</name>
</gene>
<dbReference type="InterPro" id="IPR001750">
    <property type="entry name" value="ND/Mrp_TM"/>
</dbReference>
<organism evidence="12 13">
    <name type="scientific">Desulfopila aestuarii DSM 18488</name>
    <dbReference type="NCBI Taxonomy" id="1121416"/>
    <lineage>
        <taxon>Bacteria</taxon>
        <taxon>Pseudomonadati</taxon>
        <taxon>Thermodesulfobacteriota</taxon>
        <taxon>Desulfobulbia</taxon>
        <taxon>Desulfobulbales</taxon>
        <taxon>Desulfocapsaceae</taxon>
        <taxon>Desulfopila</taxon>
    </lineage>
</organism>
<feature type="transmembrane region" description="Helical" evidence="9">
    <location>
        <begin position="142"/>
        <end position="159"/>
    </location>
</feature>
<dbReference type="GO" id="GO:0048039">
    <property type="term" value="F:ubiquinone binding"/>
    <property type="evidence" value="ECO:0007669"/>
    <property type="project" value="TreeGrafter"/>
</dbReference>
<feature type="transmembrane region" description="Helical" evidence="9">
    <location>
        <begin position="246"/>
        <end position="266"/>
    </location>
</feature>
<feature type="transmembrane region" description="Helical" evidence="9">
    <location>
        <begin position="278"/>
        <end position="299"/>
    </location>
</feature>
<dbReference type="NCBIfam" id="TIGR01972">
    <property type="entry name" value="NDH_I_M"/>
    <property type="match status" value="1"/>
</dbReference>
<comment type="subcellular location">
    <subcellularLocation>
        <location evidence="1">Endomembrane system</location>
        <topology evidence="1">Multi-pass membrane protein</topology>
    </subcellularLocation>
    <subcellularLocation>
        <location evidence="8">Membrane</location>
        <topology evidence="8">Multi-pass membrane protein</topology>
    </subcellularLocation>
</comment>
<feature type="transmembrane region" description="Helical" evidence="9">
    <location>
        <begin position="367"/>
        <end position="389"/>
    </location>
</feature>
<dbReference type="RefSeq" id="WP_073615801.1">
    <property type="nucleotide sequence ID" value="NZ_FRFE01000032.1"/>
</dbReference>
<feature type="domain" description="NADH:ubiquinone oxidoreductase chain 4 N-terminal" evidence="11">
    <location>
        <begin position="66"/>
        <end position="129"/>
    </location>
</feature>
<keyword evidence="13" id="KW-1185">Reference proteome</keyword>
<evidence type="ECO:0000256" key="8">
    <source>
        <dbReference type="RuleBase" id="RU000320"/>
    </source>
</evidence>
<dbReference type="PANTHER" id="PTHR43507">
    <property type="entry name" value="NADH-UBIQUINONE OXIDOREDUCTASE CHAIN 4"/>
    <property type="match status" value="1"/>
</dbReference>
<feature type="transmembrane region" description="Helical" evidence="9">
    <location>
        <begin position="118"/>
        <end position="136"/>
    </location>
</feature>
<comment type="similarity">
    <text evidence="2">Belongs to the complex I subunit 4 family.</text>
</comment>
<feature type="domain" description="NADH:quinone oxidoreductase/Mrp antiporter transmembrane" evidence="10">
    <location>
        <begin position="135"/>
        <end position="417"/>
    </location>
</feature>
<evidence type="ECO:0000256" key="2">
    <source>
        <dbReference type="ARBA" id="ARBA00009025"/>
    </source>
</evidence>
<dbReference type="GO" id="GO:0008137">
    <property type="term" value="F:NADH dehydrogenase (ubiquinone) activity"/>
    <property type="evidence" value="ECO:0007669"/>
    <property type="project" value="InterPro"/>
</dbReference>
<dbReference type="EMBL" id="FRFE01000032">
    <property type="protein sequence ID" value="SHO52162.1"/>
    <property type="molecule type" value="Genomic_DNA"/>
</dbReference>
<feature type="transmembrane region" description="Helical" evidence="9">
    <location>
        <begin position="337"/>
        <end position="355"/>
    </location>
</feature>
<protein>
    <submittedName>
        <fullName evidence="12">NADH dehydrogenase subunit M</fullName>
    </submittedName>
</protein>
<dbReference type="PRINTS" id="PR01437">
    <property type="entry name" value="NUOXDRDTASE4"/>
</dbReference>
<evidence type="ECO:0000256" key="5">
    <source>
        <dbReference type="ARBA" id="ARBA00022989"/>
    </source>
</evidence>
<evidence type="ECO:0000259" key="11">
    <source>
        <dbReference type="Pfam" id="PF01059"/>
    </source>
</evidence>
<evidence type="ECO:0000313" key="13">
    <source>
        <dbReference type="Proteomes" id="UP000184603"/>
    </source>
</evidence>
<dbReference type="PANTHER" id="PTHR43507:SF1">
    <property type="entry name" value="NADH-UBIQUINONE OXIDOREDUCTASE CHAIN 4"/>
    <property type="match status" value="1"/>
</dbReference>
<feature type="transmembrane region" description="Helical" evidence="9">
    <location>
        <begin position="203"/>
        <end position="225"/>
    </location>
</feature>
<evidence type="ECO:0000256" key="7">
    <source>
        <dbReference type="ARBA" id="ARBA00023136"/>
    </source>
</evidence>
<sequence>MDQLLINPGPPLLSILIFLPLAGALFLLLVNNENFARYWTLAVTGIAALLSLPILTGFDRGSAQFQFVEKHAWIETLNINYVVGVDGISLLLLLMTTFIMPFCVLASWTYIKTRVQSFMICLLIMESAMVGVFVALDFVLFYILWEAMLIPMYLLIGIWGGPRKIYASIKFFLYTLAGSVLLLVGIIWLYITNNYSFFIPDMMWQHYSVTAQVLLFLAFFLAFAIKVPMFPFHTWLPAAHVEAPTAGSVILASILLKMGTYGFLRFALPMTPEATVMMMPYVLGLSIAGIIYGGFTALAQSDMKKLIAYSSVGHMGFVTLGIFVLNQQGIEGAILQMINHGVTTGALFLCVGMIYERTHSRELLSATGVGQYMPVFVTFLGFFSLSSFGFPGTNSFVGEFMILAGTFEYSIPLALAAIPGAVLAAAYMLRMLQKVVWGGTDNPDQSWLTDLNVREIVTLTPFLIFVFWIGLSPQHFLDLMQTSVTNLLDNFTAYSSQYMAAADLIVR</sequence>
<dbReference type="InterPro" id="IPR000260">
    <property type="entry name" value="NADH4_N"/>
</dbReference>
<name>A0A1M7YHQ7_9BACT</name>
<dbReference type="STRING" id="1121416.SAMN02745220_04389"/>
<evidence type="ECO:0000313" key="12">
    <source>
        <dbReference type="EMBL" id="SHO52162.1"/>
    </source>
</evidence>
<feature type="transmembrane region" description="Helical" evidence="9">
    <location>
        <begin position="171"/>
        <end position="191"/>
    </location>
</feature>
<keyword evidence="6" id="KW-0520">NAD</keyword>
<dbReference type="Proteomes" id="UP000184603">
    <property type="component" value="Unassembled WGS sequence"/>
</dbReference>
<keyword evidence="5 9" id="KW-1133">Transmembrane helix</keyword>
<evidence type="ECO:0000259" key="10">
    <source>
        <dbReference type="Pfam" id="PF00361"/>
    </source>
</evidence>
<dbReference type="InterPro" id="IPR003918">
    <property type="entry name" value="NADH_UbQ_OxRdtase"/>
</dbReference>
<dbReference type="AlphaFoldDB" id="A0A1M7YHQ7"/>
<evidence type="ECO:0000256" key="6">
    <source>
        <dbReference type="ARBA" id="ARBA00023027"/>
    </source>
</evidence>
<feature type="transmembrane region" description="Helical" evidence="9">
    <location>
        <begin position="306"/>
        <end position="325"/>
    </location>
</feature>
<dbReference type="InterPro" id="IPR010227">
    <property type="entry name" value="NADH_Q_OxRdtase_chainM/4"/>
</dbReference>
<feature type="transmembrane region" description="Helical" evidence="9">
    <location>
        <begin position="409"/>
        <end position="430"/>
    </location>
</feature>
<dbReference type="GO" id="GO:0015990">
    <property type="term" value="P:electron transport coupled proton transport"/>
    <property type="evidence" value="ECO:0007669"/>
    <property type="project" value="TreeGrafter"/>
</dbReference>
<dbReference type="OrthoDB" id="9805769at2"/>
<feature type="transmembrane region" description="Helical" evidence="9">
    <location>
        <begin position="451"/>
        <end position="471"/>
    </location>
</feature>
<dbReference type="GO" id="GO:0003954">
    <property type="term" value="F:NADH dehydrogenase activity"/>
    <property type="evidence" value="ECO:0007669"/>
    <property type="project" value="TreeGrafter"/>
</dbReference>
<feature type="transmembrane region" description="Helical" evidence="9">
    <location>
        <begin position="88"/>
        <end position="111"/>
    </location>
</feature>
<dbReference type="GO" id="GO:0012505">
    <property type="term" value="C:endomembrane system"/>
    <property type="evidence" value="ECO:0007669"/>
    <property type="project" value="UniProtKB-SubCell"/>
</dbReference>
<evidence type="ECO:0000256" key="4">
    <source>
        <dbReference type="ARBA" id="ARBA00022967"/>
    </source>
</evidence>